<protein>
    <recommendedName>
        <fullName evidence="12">ABC transporter permease</fullName>
    </recommendedName>
</protein>
<reference evidence="10 11" key="1">
    <citation type="submission" date="2017-06" db="EMBL/GenBank/DDBJ databases">
        <title>Complete genome sequence of Paenibacillus donghaensis KCTC 13049T isolated from East Sea sediment, South Korea.</title>
        <authorList>
            <person name="Jung B.K."/>
            <person name="Hong S.-J."/>
            <person name="Shin J.-H."/>
        </authorList>
    </citation>
    <scope>NUCLEOTIDE SEQUENCE [LARGE SCALE GENOMIC DNA]</scope>
    <source>
        <strain evidence="10 11">KCTC 13049</strain>
    </source>
</reference>
<feature type="domain" description="ABC3 transporter permease C-terminal" evidence="8">
    <location>
        <begin position="254"/>
        <end position="377"/>
    </location>
</feature>
<feature type="transmembrane region" description="Helical" evidence="7">
    <location>
        <begin position="345"/>
        <end position="367"/>
    </location>
</feature>
<evidence type="ECO:0000256" key="2">
    <source>
        <dbReference type="ARBA" id="ARBA00022475"/>
    </source>
</evidence>
<evidence type="ECO:0000256" key="7">
    <source>
        <dbReference type="SAM" id="Phobius"/>
    </source>
</evidence>
<dbReference type="InterPro" id="IPR025857">
    <property type="entry name" value="MacB_PCD"/>
</dbReference>
<feature type="transmembrane region" description="Helical" evidence="7">
    <location>
        <begin position="705"/>
        <end position="727"/>
    </location>
</feature>
<evidence type="ECO:0000259" key="8">
    <source>
        <dbReference type="Pfam" id="PF02687"/>
    </source>
</evidence>
<feature type="transmembrane region" description="Helical" evidence="7">
    <location>
        <begin position="244"/>
        <end position="268"/>
    </location>
</feature>
<evidence type="ECO:0000313" key="10">
    <source>
        <dbReference type="EMBL" id="ASA22874.1"/>
    </source>
</evidence>
<dbReference type="PANTHER" id="PTHR30572">
    <property type="entry name" value="MEMBRANE COMPONENT OF TRANSPORTER-RELATED"/>
    <property type="match status" value="1"/>
</dbReference>
<dbReference type="KEGG" id="pdh:B9T62_19935"/>
<evidence type="ECO:0000256" key="6">
    <source>
        <dbReference type="ARBA" id="ARBA00038076"/>
    </source>
</evidence>
<evidence type="ECO:0000256" key="3">
    <source>
        <dbReference type="ARBA" id="ARBA00022692"/>
    </source>
</evidence>
<dbReference type="PANTHER" id="PTHR30572:SF4">
    <property type="entry name" value="ABC TRANSPORTER PERMEASE YTRF"/>
    <property type="match status" value="1"/>
</dbReference>
<evidence type="ECO:0000313" key="11">
    <source>
        <dbReference type="Proteomes" id="UP000249890"/>
    </source>
</evidence>
<feature type="domain" description="MacB-like periplasmic core" evidence="9">
    <location>
        <begin position="21"/>
        <end position="218"/>
    </location>
</feature>
<keyword evidence="11" id="KW-1185">Reference proteome</keyword>
<dbReference type="OrthoDB" id="9793166at2"/>
<dbReference type="Proteomes" id="UP000249890">
    <property type="component" value="Chromosome"/>
</dbReference>
<dbReference type="GO" id="GO:0022857">
    <property type="term" value="F:transmembrane transporter activity"/>
    <property type="evidence" value="ECO:0007669"/>
    <property type="project" value="TreeGrafter"/>
</dbReference>
<keyword evidence="2" id="KW-1003">Cell membrane</keyword>
<gene>
    <name evidence="10" type="ORF">B9T62_19935</name>
</gene>
<keyword evidence="5 7" id="KW-0472">Membrane</keyword>
<feature type="transmembrane region" description="Helical" evidence="7">
    <location>
        <begin position="646"/>
        <end position="670"/>
    </location>
</feature>
<dbReference type="GO" id="GO:0005886">
    <property type="term" value="C:plasma membrane"/>
    <property type="evidence" value="ECO:0007669"/>
    <property type="project" value="UniProtKB-SubCell"/>
</dbReference>
<name>A0A2Z2KB25_9BACL</name>
<dbReference type="InterPro" id="IPR003838">
    <property type="entry name" value="ABC3_permease_C"/>
</dbReference>
<dbReference type="InterPro" id="IPR050250">
    <property type="entry name" value="Macrolide_Exporter_MacB"/>
</dbReference>
<comment type="similarity">
    <text evidence="6">Belongs to the ABC-4 integral membrane protein family.</text>
</comment>
<evidence type="ECO:0000256" key="4">
    <source>
        <dbReference type="ARBA" id="ARBA00022989"/>
    </source>
</evidence>
<dbReference type="AlphaFoldDB" id="A0A2Z2KB25"/>
<dbReference type="RefSeq" id="WP_087916872.1">
    <property type="nucleotide sequence ID" value="NZ_CP021780.1"/>
</dbReference>
<accession>A0A2Z2KB25</accession>
<feature type="domain" description="ABC3 transporter permease C-terminal" evidence="8">
    <location>
        <begin position="657"/>
        <end position="773"/>
    </location>
</feature>
<feature type="transmembrane region" description="Helical" evidence="7">
    <location>
        <begin position="306"/>
        <end position="325"/>
    </location>
</feature>
<feature type="transmembrane region" description="Helical" evidence="7">
    <location>
        <begin position="747"/>
        <end position="766"/>
    </location>
</feature>
<dbReference type="EMBL" id="CP021780">
    <property type="protein sequence ID" value="ASA22874.1"/>
    <property type="molecule type" value="Genomic_DNA"/>
</dbReference>
<evidence type="ECO:0000256" key="1">
    <source>
        <dbReference type="ARBA" id="ARBA00004651"/>
    </source>
</evidence>
<feature type="transmembrane region" description="Helical" evidence="7">
    <location>
        <begin position="21"/>
        <end position="40"/>
    </location>
</feature>
<dbReference type="Pfam" id="PF12704">
    <property type="entry name" value="MacB_PCD"/>
    <property type="match status" value="1"/>
</dbReference>
<keyword evidence="4 7" id="KW-1133">Transmembrane helix</keyword>
<organism evidence="10 11">
    <name type="scientific">Paenibacillus donghaensis</name>
    <dbReference type="NCBI Taxonomy" id="414771"/>
    <lineage>
        <taxon>Bacteria</taxon>
        <taxon>Bacillati</taxon>
        <taxon>Bacillota</taxon>
        <taxon>Bacilli</taxon>
        <taxon>Bacillales</taxon>
        <taxon>Paenibacillaceae</taxon>
        <taxon>Paenibacillus</taxon>
    </lineage>
</organism>
<sequence length="780" mass="84510">MNSYLGLIKQQGVVNRKKNRITLLCIAVAVCLVTTIFGMADMEIRTQIATTIKSGGNYHVMLKGISVDAAKLIGSRVDVGVSGWIGSSAAKGYTLHGKPLSVIGIEPEMAGAMGLDPAEGHFPQKRGEVMLDRQAMEQFSFALDTRISVNMSEGSSQEYTVVGVYRDFGSLKKADGHGLVVAYGENPTLEGKNEDSRQYLVQFKKRTDMQSAIKQIKQQLMLDDQQVVENTRLLGLIGQSRESYLLQLYTAAGILSVLVLAAGVLMIASSFNMSVLERTQFFGLLRCLGASKAQVRRFVLLEGIRFSLRGIPLGIVVGTVIVWSASAYLRAVNPGFFQEMPLFGISWISWMGGSLTGFITVIAASLAPSRKAARISPLSAVTGNLDTQSLAQSARAAQTKHVRVEVAMGLRHAFASPKNIMLLTGSFAVSIVLFLGFSILVQLMSHALIPLKPGTPDVSLVSPAGKASLSSALMERIKVVPDVSKIYGRKNMSEISTRSAAGEASINLISYEEQQFYWARKQLIKGSVREVEEVKNSVLVVESAELAWKIGDTIHLKFPSGEHEVRVAGILSSSAFRRVPGVFVLIGSESTFTALAGAQDYGAIDVQLDRAGGDDTVTALRDLVVGIQPAVQVSDQRQSNSEVQAMFSSFAIFTYGFLVIIALITVFNIVNSMNTSVTGRIYHYGVMRAVGMTVKQLRRMVAAEAAAYAFSGCLAGCSIGIPLHYYLYTIVITERWGFDWEVPLDMLGIILGLTLVTAMVSVIGPVKRIGRLEIVQMVNK</sequence>
<proteinExistence type="inferred from homology"/>
<dbReference type="Pfam" id="PF02687">
    <property type="entry name" value="FtsX"/>
    <property type="match status" value="2"/>
</dbReference>
<keyword evidence="3 7" id="KW-0812">Transmembrane</keyword>
<evidence type="ECO:0000259" key="9">
    <source>
        <dbReference type="Pfam" id="PF12704"/>
    </source>
</evidence>
<evidence type="ECO:0000256" key="5">
    <source>
        <dbReference type="ARBA" id="ARBA00023136"/>
    </source>
</evidence>
<evidence type="ECO:0008006" key="12">
    <source>
        <dbReference type="Google" id="ProtNLM"/>
    </source>
</evidence>
<comment type="subcellular location">
    <subcellularLocation>
        <location evidence="1">Cell membrane</location>
        <topology evidence="1">Multi-pass membrane protein</topology>
    </subcellularLocation>
</comment>
<feature type="transmembrane region" description="Helical" evidence="7">
    <location>
        <begin position="420"/>
        <end position="444"/>
    </location>
</feature>